<protein>
    <submittedName>
        <fullName evidence="2">Uncharacterized protein</fullName>
    </submittedName>
</protein>
<feature type="non-terminal residue" evidence="2">
    <location>
        <position position="147"/>
    </location>
</feature>
<reference evidence="2" key="1">
    <citation type="submission" date="2020-11" db="EMBL/GenBank/DDBJ databases">
        <authorList>
            <person name="Tran Van P."/>
        </authorList>
    </citation>
    <scope>NUCLEOTIDE SEQUENCE</scope>
</reference>
<accession>A0A7R8ZW50</accession>
<feature type="region of interest" description="Disordered" evidence="1">
    <location>
        <begin position="1"/>
        <end position="40"/>
    </location>
</feature>
<feature type="compositionally biased region" description="Basic and acidic residues" evidence="1">
    <location>
        <begin position="114"/>
        <end position="123"/>
    </location>
</feature>
<name>A0A7R8ZW50_9CRUS</name>
<gene>
    <name evidence="2" type="ORF">CTOB1V02_LOCUS14454</name>
</gene>
<feature type="compositionally biased region" description="Basic and acidic residues" evidence="1">
    <location>
        <begin position="1"/>
        <end position="14"/>
    </location>
</feature>
<evidence type="ECO:0000313" key="2">
    <source>
        <dbReference type="EMBL" id="CAD7236639.1"/>
    </source>
</evidence>
<organism evidence="2">
    <name type="scientific">Cyprideis torosa</name>
    <dbReference type="NCBI Taxonomy" id="163714"/>
    <lineage>
        <taxon>Eukaryota</taxon>
        <taxon>Metazoa</taxon>
        <taxon>Ecdysozoa</taxon>
        <taxon>Arthropoda</taxon>
        <taxon>Crustacea</taxon>
        <taxon>Oligostraca</taxon>
        <taxon>Ostracoda</taxon>
        <taxon>Podocopa</taxon>
        <taxon>Podocopida</taxon>
        <taxon>Cytherocopina</taxon>
        <taxon>Cytheroidea</taxon>
        <taxon>Cytherideidae</taxon>
        <taxon>Cyprideis</taxon>
    </lineage>
</organism>
<evidence type="ECO:0000256" key="1">
    <source>
        <dbReference type="SAM" id="MobiDB-lite"/>
    </source>
</evidence>
<feature type="region of interest" description="Disordered" evidence="1">
    <location>
        <begin position="89"/>
        <end position="147"/>
    </location>
</feature>
<feature type="compositionally biased region" description="Polar residues" evidence="1">
    <location>
        <begin position="124"/>
        <end position="147"/>
    </location>
</feature>
<sequence>MEPSRAEEARKTQDDVEENEREGAEQHRAHLGASEEGSRRQRPIKQFLRLMVVCEDGYLYIYNVDTTYGGECIPVNECILGIHRTFAGGSLRPKGPTLVIASPGSIGNSSSTEPKSKNQRKSESATNESPLSPRAGTSSGACDSTSQ</sequence>
<proteinExistence type="predicted"/>
<dbReference type="AlphaFoldDB" id="A0A7R8ZW50"/>
<dbReference type="EMBL" id="OB680695">
    <property type="protein sequence ID" value="CAD7236639.1"/>
    <property type="molecule type" value="Genomic_DNA"/>
</dbReference>